<gene>
    <name evidence="2" type="ORF">F511_08824</name>
</gene>
<dbReference type="EMBL" id="KV016781">
    <property type="protein sequence ID" value="KZV19178.1"/>
    <property type="molecule type" value="Genomic_DNA"/>
</dbReference>
<proteinExistence type="predicted"/>
<feature type="region of interest" description="Disordered" evidence="1">
    <location>
        <begin position="123"/>
        <end position="147"/>
    </location>
</feature>
<evidence type="ECO:0000313" key="3">
    <source>
        <dbReference type="Proteomes" id="UP000250235"/>
    </source>
</evidence>
<reference evidence="2 3" key="1">
    <citation type="journal article" date="2015" name="Proc. Natl. Acad. Sci. U.S.A.">
        <title>The resurrection genome of Boea hygrometrica: A blueprint for survival of dehydration.</title>
        <authorList>
            <person name="Xiao L."/>
            <person name="Yang G."/>
            <person name="Zhang L."/>
            <person name="Yang X."/>
            <person name="Zhao S."/>
            <person name="Ji Z."/>
            <person name="Zhou Q."/>
            <person name="Hu M."/>
            <person name="Wang Y."/>
            <person name="Chen M."/>
            <person name="Xu Y."/>
            <person name="Jin H."/>
            <person name="Xiao X."/>
            <person name="Hu G."/>
            <person name="Bao F."/>
            <person name="Hu Y."/>
            <person name="Wan P."/>
            <person name="Li L."/>
            <person name="Deng X."/>
            <person name="Kuang T."/>
            <person name="Xiang C."/>
            <person name="Zhu J.K."/>
            <person name="Oliver M.J."/>
            <person name="He Y."/>
        </authorList>
    </citation>
    <scope>NUCLEOTIDE SEQUENCE [LARGE SCALE GENOMIC DNA]</scope>
    <source>
        <strain evidence="3">cv. XS01</strain>
    </source>
</reference>
<evidence type="ECO:0000256" key="1">
    <source>
        <dbReference type="SAM" id="MobiDB-lite"/>
    </source>
</evidence>
<protein>
    <submittedName>
        <fullName evidence="2">Uncharacterized protein</fullName>
    </submittedName>
</protein>
<dbReference type="AlphaFoldDB" id="A0A2Z7ABQ9"/>
<evidence type="ECO:0000313" key="2">
    <source>
        <dbReference type="EMBL" id="KZV19178.1"/>
    </source>
</evidence>
<name>A0A2Z7ABQ9_9LAMI</name>
<sequence>MQHGIIDAMKCMRAIKDRIARPVYQLEIISVSLYTRTVYQPGKSSVRDLQSPSAHHSSVIITKERQFLPAQFYLLWSRPTTTKFLEAEIQKLKLVENYQIPLYEETSNFVILSKIVLQPQLGNNRKKTHKESSATKFIQNNDGKRRQ</sequence>
<accession>A0A2Z7ABQ9</accession>
<dbReference type="Proteomes" id="UP000250235">
    <property type="component" value="Unassembled WGS sequence"/>
</dbReference>
<organism evidence="2 3">
    <name type="scientific">Dorcoceras hygrometricum</name>
    <dbReference type="NCBI Taxonomy" id="472368"/>
    <lineage>
        <taxon>Eukaryota</taxon>
        <taxon>Viridiplantae</taxon>
        <taxon>Streptophyta</taxon>
        <taxon>Embryophyta</taxon>
        <taxon>Tracheophyta</taxon>
        <taxon>Spermatophyta</taxon>
        <taxon>Magnoliopsida</taxon>
        <taxon>eudicotyledons</taxon>
        <taxon>Gunneridae</taxon>
        <taxon>Pentapetalae</taxon>
        <taxon>asterids</taxon>
        <taxon>lamiids</taxon>
        <taxon>Lamiales</taxon>
        <taxon>Gesneriaceae</taxon>
        <taxon>Didymocarpoideae</taxon>
        <taxon>Trichosporeae</taxon>
        <taxon>Loxocarpinae</taxon>
        <taxon>Dorcoceras</taxon>
    </lineage>
</organism>
<keyword evidence="3" id="KW-1185">Reference proteome</keyword>